<keyword evidence="2" id="KW-1133">Transmembrane helix</keyword>
<feature type="coiled-coil region" evidence="1">
    <location>
        <begin position="643"/>
        <end position="736"/>
    </location>
</feature>
<dbReference type="EMBL" id="QSCO01000003">
    <property type="protein sequence ID" value="RGY09324.1"/>
    <property type="molecule type" value="Genomic_DNA"/>
</dbReference>
<keyword evidence="1" id="KW-0175">Coiled coil</keyword>
<dbReference type="InterPro" id="IPR010090">
    <property type="entry name" value="Phage_tape_meas"/>
</dbReference>
<comment type="caution">
    <text evidence="4">The sequence shown here is derived from an EMBL/GenBank/DDBJ whole genome shotgun (WGS) entry which is preliminary data.</text>
</comment>
<evidence type="ECO:0000256" key="2">
    <source>
        <dbReference type="SAM" id="Phobius"/>
    </source>
</evidence>
<proteinExistence type="predicted"/>
<dbReference type="AlphaFoldDB" id="A0A413IG37"/>
<feature type="transmembrane region" description="Helical" evidence="2">
    <location>
        <begin position="423"/>
        <end position="444"/>
    </location>
</feature>
<feature type="transmembrane region" description="Helical" evidence="2">
    <location>
        <begin position="496"/>
        <end position="517"/>
    </location>
</feature>
<feature type="coiled-coil region" evidence="1">
    <location>
        <begin position="48"/>
        <end position="82"/>
    </location>
</feature>
<gene>
    <name evidence="4" type="ORF">DXA53_03320</name>
</gene>
<feature type="coiled-coil region" evidence="1">
    <location>
        <begin position="773"/>
        <end position="800"/>
    </location>
</feature>
<evidence type="ECO:0000313" key="4">
    <source>
        <dbReference type="EMBL" id="RGY09324.1"/>
    </source>
</evidence>
<evidence type="ECO:0000259" key="3">
    <source>
        <dbReference type="Pfam" id="PF10145"/>
    </source>
</evidence>
<dbReference type="NCBIfam" id="TIGR01760">
    <property type="entry name" value="tape_meas_TP901"/>
    <property type="match status" value="1"/>
</dbReference>
<sequence length="1186" mass="131630">MASKSTINKRVNIYINGREVSNDIKSIRTEMQKAVNDIARMKRGSDEYNAKAKEIRTLKAIIQEHNQQLRTTEQRWSSLNNAANGLKKYSGIILSFVGSLTGATLGFQKCAEEAEKFEENLDNLSALTGLGGKNLSWLGDQAKEMSVKTTESGIKIKQSATDILDAFTKIGSQRPELLKNKEALAAVTEDAIILSEAAKIELEPATASLANVMNQFNEKSSSSRRIINELAAGSQTGSGDIQYLSNAIEKCGTSAYLMGMKTNQTIGVVEAIAPKFKDASQAGNSFDKVLLTMKDKQIGYQSGLFNMNDALDELQTRFAKGEKASDLFGKEHAKMAEVLVMAKDDVIRYTEAVTGTDKALEQAAKNTNNRAAKRAQAMNRLKLVMIDLGEKVAPAITMGTNAFTSFLTYLSKAPTLFRENKQLILALATAFVVLQGKTILATLASMKNRAAHLLEAAAKMKNATATAYLNTYAEQYRMTQGNVSRGVLKLRTSFSLLWKTIVANPVGAIVTGIYALITAVNFMEKHTDSAMRAEKLKNSILSKSETATKLATDANREFAKSISNVNRLSTEERQRLREQISDRIKLTEATLNQLKAEQAELKQTATKVGFWQTLKNSFLSGGFGEPSVNNYENFQKLQQNDALKNGQEAADEMNESIQKLEESNASLKSQLDDFNETFNAEINADKIGTKTITELQEKVNLYRTALENATLQSEEYERIQNKLIATEKQLNQAIKSRDINDTPLPSKDNKNPLQNKKLEAEQKLATAISQIRKKLYLENLTESEKEILQTQQQYNELIALCQQFGIDTIEVYNAYSEKIEAIIDRELENEVSASIAAQDRINQALMSSSEREKASVRQKYAELIALAEQYGIDTLALKEKMDEELASIKEDEEPQDIFGMSPEDWEDLEGKIGKAIQLAGQLADIWGQFNQIQANKEKKELQEYERSCNRKKELLNKQLNAGKISQEQYNARTSQLDADLEKKKTEIAKKQAKRDKAQSIFSAIISTAAAIAQALPNIPLSIIAGIMGAAQIAVIASQPLPEYAKGGLTDGAKMYIAGEAGQEWISPNWMLKDKTTGPIIQQLEMVRSGILSPEQLAPIRPDFQTMSAIPMYASGGFTSTGSMETNYYTTTTTTNQDNDTLMNINENIKILIEYLSDPRNRQAVISNDLLQKHNEEINMINRLKRL</sequence>
<keyword evidence="2" id="KW-0812">Transmembrane</keyword>
<name>A0A413IG37_9BACT</name>
<dbReference type="RefSeq" id="WP_118103012.1">
    <property type="nucleotide sequence ID" value="NZ_QSCO01000003.1"/>
</dbReference>
<keyword evidence="2" id="KW-0472">Membrane</keyword>
<feature type="domain" description="Phage tail tape measure protein" evidence="3">
    <location>
        <begin position="142"/>
        <end position="321"/>
    </location>
</feature>
<dbReference type="Pfam" id="PF10145">
    <property type="entry name" value="PhageMin_Tail"/>
    <property type="match status" value="1"/>
</dbReference>
<protein>
    <submittedName>
        <fullName evidence="4">Phage tail tape measure protein</fullName>
    </submittedName>
</protein>
<feature type="coiled-coil region" evidence="1">
    <location>
        <begin position="577"/>
        <end position="604"/>
    </location>
</feature>
<feature type="coiled-coil region" evidence="1">
    <location>
        <begin position="934"/>
        <end position="1000"/>
    </location>
</feature>
<accession>A0A413IG37</accession>
<dbReference type="Proteomes" id="UP000284434">
    <property type="component" value="Unassembled WGS sequence"/>
</dbReference>
<evidence type="ECO:0000313" key="5">
    <source>
        <dbReference type="Proteomes" id="UP000284434"/>
    </source>
</evidence>
<organism evidence="4 5">
    <name type="scientific">Odoribacter splanchnicus</name>
    <dbReference type="NCBI Taxonomy" id="28118"/>
    <lineage>
        <taxon>Bacteria</taxon>
        <taxon>Pseudomonadati</taxon>
        <taxon>Bacteroidota</taxon>
        <taxon>Bacteroidia</taxon>
        <taxon>Bacteroidales</taxon>
        <taxon>Odoribacteraceae</taxon>
        <taxon>Odoribacter</taxon>
    </lineage>
</organism>
<reference evidence="4 5" key="1">
    <citation type="submission" date="2018-08" db="EMBL/GenBank/DDBJ databases">
        <title>A genome reference for cultivated species of the human gut microbiota.</title>
        <authorList>
            <person name="Zou Y."/>
            <person name="Xue W."/>
            <person name="Luo G."/>
        </authorList>
    </citation>
    <scope>NUCLEOTIDE SEQUENCE [LARGE SCALE GENOMIC DNA]</scope>
    <source>
        <strain evidence="4 5">OF03-11</strain>
    </source>
</reference>
<evidence type="ECO:0000256" key="1">
    <source>
        <dbReference type="SAM" id="Coils"/>
    </source>
</evidence>